<evidence type="ECO:0000313" key="5">
    <source>
        <dbReference type="Proteomes" id="UP000179115"/>
    </source>
</evidence>
<evidence type="ECO:0000313" key="4">
    <source>
        <dbReference type="EMBL" id="OGG71693.1"/>
    </source>
</evidence>
<dbReference type="AlphaFoldDB" id="A0A1F6EDD9"/>
<feature type="compositionally biased region" description="Basic and acidic residues" evidence="2">
    <location>
        <begin position="52"/>
        <end position="65"/>
    </location>
</feature>
<protein>
    <recommendedName>
        <fullName evidence="6">DUF5667 domain-containing protein</fullName>
    </recommendedName>
</protein>
<evidence type="ECO:0000256" key="2">
    <source>
        <dbReference type="SAM" id="MobiDB-lite"/>
    </source>
</evidence>
<feature type="compositionally biased region" description="Polar residues" evidence="2">
    <location>
        <begin position="36"/>
        <end position="51"/>
    </location>
</feature>
<sequence length="233" mass="25500">MNTATYKNWILTGAVAALALFLLGFFAVARAETTSGASTEGDSAATSTSTQIRERLRQQEEDLRERSRAIQERLNTERENIRTMASTTREKIRQKVETAAAERFRAQVSMVVRRLNAAVERLLRLSDRLESRLNKLADKGIDVTEPRALLGIARTEIANAESVIGEMPEAVEAVLGSDTPRETFKKTRDIIDQAKASLKKAHRALVDAIVATKAAGGVKADEAATSTEAETDD</sequence>
<keyword evidence="3" id="KW-0732">Signal</keyword>
<feature type="region of interest" description="Disordered" evidence="2">
    <location>
        <begin position="36"/>
        <end position="65"/>
    </location>
</feature>
<evidence type="ECO:0008006" key="6">
    <source>
        <dbReference type="Google" id="ProtNLM"/>
    </source>
</evidence>
<feature type="signal peptide" evidence="3">
    <location>
        <begin position="1"/>
        <end position="31"/>
    </location>
</feature>
<proteinExistence type="predicted"/>
<gene>
    <name evidence="4" type="ORF">A3A35_00845</name>
</gene>
<dbReference type="Proteomes" id="UP000179115">
    <property type="component" value="Unassembled WGS sequence"/>
</dbReference>
<feature type="chain" id="PRO_5009524117" description="DUF5667 domain-containing protein" evidence="3">
    <location>
        <begin position="32"/>
        <end position="233"/>
    </location>
</feature>
<evidence type="ECO:0000256" key="3">
    <source>
        <dbReference type="SAM" id="SignalP"/>
    </source>
</evidence>
<evidence type="ECO:0000256" key="1">
    <source>
        <dbReference type="SAM" id="Coils"/>
    </source>
</evidence>
<accession>A0A1F6EDD9</accession>
<dbReference type="STRING" id="1798508.A3A35_00845"/>
<organism evidence="4 5">
    <name type="scientific">Candidatus Kaiserbacteria bacterium RIFCSPLOWO2_01_FULL_51_21</name>
    <dbReference type="NCBI Taxonomy" id="1798508"/>
    <lineage>
        <taxon>Bacteria</taxon>
        <taxon>Candidatus Kaiseribacteriota</taxon>
    </lineage>
</organism>
<name>A0A1F6EDD9_9BACT</name>
<dbReference type="EMBL" id="MFLV01000011">
    <property type="protein sequence ID" value="OGG71693.1"/>
    <property type="molecule type" value="Genomic_DNA"/>
</dbReference>
<reference evidence="4 5" key="1">
    <citation type="journal article" date="2016" name="Nat. Commun.">
        <title>Thousands of microbial genomes shed light on interconnected biogeochemical processes in an aquifer system.</title>
        <authorList>
            <person name="Anantharaman K."/>
            <person name="Brown C.T."/>
            <person name="Hug L.A."/>
            <person name="Sharon I."/>
            <person name="Castelle C.J."/>
            <person name="Probst A.J."/>
            <person name="Thomas B.C."/>
            <person name="Singh A."/>
            <person name="Wilkins M.J."/>
            <person name="Karaoz U."/>
            <person name="Brodie E.L."/>
            <person name="Williams K.H."/>
            <person name="Hubbard S.S."/>
            <person name="Banfield J.F."/>
        </authorList>
    </citation>
    <scope>NUCLEOTIDE SEQUENCE [LARGE SCALE GENOMIC DNA]</scope>
</reference>
<keyword evidence="1" id="KW-0175">Coiled coil</keyword>
<comment type="caution">
    <text evidence="4">The sequence shown here is derived from an EMBL/GenBank/DDBJ whole genome shotgun (WGS) entry which is preliminary data.</text>
</comment>
<feature type="coiled-coil region" evidence="1">
    <location>
        <begin position="112"/>
        <end position="139"/>
    </location>
</feature>